<accession>A0A8J2ZDM8</accession>
<feature type="signal peptide" evidence="2">
    <location>
        <begin position="1"/>
        <end position="27"/>
    </location>
</feature>
<dbReference type="Gene3D" id="3.40.190.150">
    <property type="entry name" value="Bordetella uptake gene, domain 1"/>
    <property type="match status" value="1"/>
</dbReference>
<dbReference type="PANTHER" id="PTHR42928:SF5">
    <property type="entry name" value="BLR1237 PROTEIN"/>
    <property type="match status" value="1"/>
</dbReference>
<dbReference type="PROSITE" id="PS51318">
    <property type="entry name" value="TAT"/>
    <property type="match status" value="1"/>
</dbReference>
<dbReference type="InterPro" id="IPR005064">
    <property type="entry name" value="BUG"/>
</dbReference>
<dbReference type="InterPro" id="IPR042100">
    <property type="entry name" value="Bug_dom1"/>
</dbReference>
<dbReference type="RefSeq" id="WP_188902609.1">
    <property type="nucleotide sequence ID" value="NZ_BMKS01000013.1"/>
</dbReference>
<comment type="caution">
    <text evidence="3">The sequence shown here is derived from an EMBL/GenBank/DDBJ whole genome shotgun (WGS) entry which is preliminary data.</text>
</comment>
<evidence type="ECO:0008006" key="5">
    <source>
        <dbReference type="Google" id="ProtNLM"/>
    </source>
</evidence>
<keyword evidence="2" id="KW-0732">Signal</keyword>
<protein>
    <recommendedName>
        <fullName evidence="5">Tripartite tricarboxylate transporter substrate binding protein</fullName>
    </recommendedName>
</protein>
<evidence type="ECO:0000256" key="2">
    <source>
        <dbReference type="SAM" id="SignalP"/>
    </source>
</evidence>
<dbReference type="EMBL" id="BMKS01000013">
    <property type="protein sequence ID" value="GGG44655.1"/>
    <property type="molecule type" value="Genomic_DNA"/>
</dbReference>
<dbReference type="InterPro" id="IPR006311">
    <property type="entry name" value="TAT_signal"/>
</dbReference>
<name>A0A8J2ZDM8_9PROT</name>
<reference evidence="3 4" key="1">
    <citation type="journal article" date="2014" name="Int. J. Syst. Evol. Microbiol.">
        <title>Complete genome sequence of Corynebacterium casei LMG S-19264T (=DSM 44701T), isolated from a smear-ripened cheese.</title>
        <authorList>
            <consortium name="US DOE Joint Genome Institute (JGI-PGF)"/>
            <person name="Walter F."/>
            <person name="Albersmeier A."/>
            <person name="Kalinowski J."/>
            <person name="Ruckert C."/>
        </authorList>
    </citation>
    <scope>NUCLEOTIDE SEQUENCE [LARGE SCALE GENOMIC DNA]</scope>
    <source>
        <strain evidence="3 4">CGMCC 1.16330</strain>
    </source>
</reference>
<organism evidence="3 4">
    <name type="scientific">Caldovatus sediminis</name>
    <dbReference type="NCBI Taxonomy" id="2041189"/>
    <lineage>
        <taxon>Bacteria</taxon>
        <taxon>Pseudomonadati</taxon>
        <taxon>Pseudomonadota</taxon>
        <taxon>Alphaproteobacteria</taxon>
        <taxon>Acetobacterales</taxon>
        <taxon>Roseomonadaceae</taxon>
        <taxon>Caldovatus</taxon>
    </lineage>
</organism>
<gene>
    <name evidence="3" type="ORF">GCM10010964_35060</name>
</gene>
<dbReference type="Gene3D" id="3.40.190.10">
    <property type="entry name" value="Periplasmic binding protein-like II"/>
    <property type="match status" value="1"/>
</dbReference>
<dbReference type="AlphaFoldDB" id="A0A8J2ZDM8"/>
<evidence type="ECO:0000256" key="1">
    <source>
        <dbReference type="ARBA" id="ARBA00006987"/>
    </source>
</evidence>
<sequence length="331" mass="34452">MNRIVVGRRRALIAGAAAVAAPAPARAQAPAGTEWPARTVRIIVPFGAGGPNDVMARIVAERLRERLGQPFVVENRPGAGGSTGTLVASQAAPDGYTFLFHSSAVTIAPALNPRQAIDPRRDLTAVSLITDVPMTVAAKPGRPGFGSLAEAIATARGAPGRVSVATAGVGSANHLALAMLGALARIETVHVPYRSTAQSVTAVISGEVDLAFAGIVEALGHYREGRVRLLAVTTGERSAVLPEVPTIGETVPGYAVPLWFAMWAPPGLPRPILDRVSAELAAMRDVPAVRDRFLALGAPPLMTAPEALAARAAEEMPRWQRLVAEAGIRVE</sequence>
<dbReference type="PANTHER" id="PTHR42928">
    <property type="entry name" value="TRICARBOXYLATE-BINDING PROTEIN"/>
    <property type="match status" value="1"/>
</dbReference>
<comment type="similarity">
    <text evidence="1">Belongs to the UPF0065 (bug) family.</text>
</comment>
<evidence type="ECO:0000313" key="4">
    <source>
        <dbReference type="Proteomes" id="UP000597507"/>
    </source>
</evidence>
<proteinExistence type="inferred from homology"/>
<dbReference type="Pfam" id="PF03401">
    <property type="entry name" value="TctC"/>
    <property type="match status" value="1"/>
</dbReference>
<dbReference type="PIRSF" id="PIRSF017082">
    <property type="entry name" value="YflP"/>
    <property type="match status" value="1"/>
</dbReference>
<keyword evidence="4" id="KW-1185">Reference proteome</keyword>
<dbReference type="SUPFAM" id="SSF53850">
    <property type="entry name" value="Periplasmic binding protein-like II"/>
    <property type="match status" value="1"/>
</dbReference>
<evidence type="ECO:0000313" key="3">
    <source>
        <dbReference type="EMBL" id="GGG44655.1"/>
    </source>
</evidence>
<dbReference type="Proteomes" id="UP000597507">
    <property type="component" value="Unassembled WGS sequence"/>
</dbReference>
<feature type="chain" id="PRO_5035188425" description="Tripartite tricarboxylate transporter substrate binding protein" evidence="2">
    <location>
        <begin position="28"/>
        <end position="331"/>
    </location>
</feature>